<feature type="transmembrane region" description="Helical" evidence="1">
    <location>
        <begin position="117"/>
        <end position="138"/>
    </location>
</feature>
<proteinExistence type="predicted"/>
<sequence length="144" mass="15521">MTETGLLGRALSLQETNSKGIWRNMKDFGLVASILVRILVAFIGCTHLFAQLFFADFNPMATAVGLGAFAVAGLTGLPVKRSAFLTRIGIYGGCIALLGTAGGIYVHYAYYDTPGNYYAWFITVPFAAGSVFLMVAAWRGHTLR</sequence>
<reference evidence="2 3" key="1">
    <citation type="submission" date="2017-05" db="EMBL/GenBank/DDBJ databases">
        <authorList>
            <person name="Song R."/>
            <person name="Chenine A.L."/>
            <person name="Ruprecht R.M."/>
        </authorList>
    </citation>
    <scope>NUCLEOTIDE SEQUENCE [LARGE SCALE GENOMIC DNA]</scope>
    <source>
        <strain evidence="2 3">CECT 8489</strain>
    </source>
</reference>
<evidence type="ECO:0000256" key="1">
    <source>
        <dbReference type="SAM" id="Phobius"/>
    </source>
</evidence>
<evidence type="ECO:0000313" key="3">
    <source>
        <dbReference type="Proteomes" id="UP000201838"/>
    </source>
</evidence>
<name>A0A238IYL7_9RHOB</name>
<evidence type="ECO:0000313" key="2">
    <source>
        <dbReference type="EMBL" id="SMX22965.1"/>
    </source>
</evidence>
<feature type="transmembrane region" description="Helical" evidence="1">
    <location>
        <begin position="28"/>
        <end position="54"/>
    </location>
</feature>
<gene>
    <name evidence="2" type="ORF">BOA8489_01064</name>
</gene>
<protein>
    <submittedName>
        <fullName evidence="2">Uncharacterized protein</fullName>
    </submittedName>
</protein>
<keyword evidence="1" id="KW-1133">Transmembrane helix</keyword>
<dbReference type="EMBL" id="FXXQ01000002">
    <property type="protein sequence ID" value="SMX22965.1"/>
    <property type="molecule type" value="Genomic_DNA"/>
</dbReference>
<feature type="transmembrane region" description="Helical" evidence="1">
    <location>
        <begin position="89"/>
        <end position="111"/>
    </location>
</feature>
<organism evidence="2 3">
    <name type="scientific">Boseongicola aestuarii</name>
    <dbReference type="NCBI Taxonomy" id="1470561"/>
    <lineage>
        <taxon>Bacteria</taxon>
        <taxon>Pseudomonadati</taxon>
        <taxon>Pseudomonadota</taxon>
        <taxon>Alphaproteobacteria</taxon>
        <taxon>Rhodobacterales</taxon>
        <taxon>Paracoccaceae</taxon>
        <taxon>Boseongicola</taxon>
    </lineage>
</organism>
<keyword evidence="1" id="KW-0812">Transmembrane</keyword>
<keyword evidence="1" id="KW-0472">Membrane</keyword>
<dbReference type="AlphaFoldDB" id="A0A238IYL7"/>
<keyword evidence="3" id="KW-1185">Reference proteome</keyword>
<feature type="transmembrane region" description="Helical" evidence="1">
    <location>
        <begin position="60"/>
        <end position="77"/>
    </location>
</feature>
<accession>A0A238IYL7</accession>
<dbReference type="Proteomes" id="UP000201838">
    <property type="component" value="Unassembled WGS sequence"/>
</dbReference>